<feature type="region of interest" description="Disordered" evidence="1">
    <location>
        <begin position="197"/>
        <end position="264"/>
    </location>
</feature>
<evidence type="ECO:0000256" key="1">
    <source>
        <dbReference type="SAM" id="MobiDB-lite"/>
    </source>
</evidence>
<accession>A0A2P6VNT0</accession>
<dbReference type="Proteomes" id="UP000239649">
    <property type="component" value="Unassembled WGS sequence"/>
</dbReference>
<proteinExistence type="predicted"/>
<reference evidence="2 3" key="1">
    <citation type="journal article" date="2018" name="Plant J.">
        <title>Genome sequences of Chlorella sorokiniana UTEX 1602 and Micractinium conductrix SAG 241.80: implications to maltose excretion by a green alga.</title>
        <authorList>
            <person name="Arriola M.B."/>
            <person name="Velmurugan N."/>
            <person name="Zhang Y."/>
            <person name="Plunkett M.H."/>
            <person name="Hondzo H."/>
            <person name="Barney B.M."/>
        </authorList>
    </citation>
    <scope>NUCLEOTIDE SEQUENCE [LARGE SCALE GENOMIC DNA]</scope>
    <source>
        <strain evidence="2 3">SAG 241.80</strain>
    </source>
</reference>
<protein>
    <submittedName>
        <fullName evidence="2">Uncharacterized protein</fullName>
    </submittedName>
</protein>
<evidence type="ECO:0000313" key="2">
    <source>
        <dbReference type="EMBL" id="PSC75717.1"/>
    </source>
</evidence>
<feature type="compositionally biased region" description="Acidic residues" evidence="1">
    <location>
        <begin position="213"/>
        <end position="225"/>
    </location>
</feature>
<keyword evidence="3" id="KW-1185">Reference proteome</keyword>
<feature type="region of interest" description="Disordered" evidence="1">
    <location>
        <begin position="422"/>
        <end position="441"/>
    </location>
</feature>
<gene>
    <name evidence="2" type="ORF">C2E20_1182</name>
</gene>
<evidence type="ECO:0000313" key="3">
    <source>
        <dbReference type="Proteomes" id="UP000239649"/>
    </source>
</evidence>
<dbReference type="EMBL" id="LHPF02000002">
    <property type="protein sequence ID" value="PSC75717.1"/>
    <property type="molecule type" value="Genomic_DNA"/>
</dbReference>
<dbReference type="AlphaFoldDB" id="A0A2P6VNT0"/>
<feature type="compositionally biased region" description="Acidic residues" evidence="1">
    <location>
        <begin position="635"/>
        <end position="646"/>
    </location>
</feature>
<organism evidence="2 3">
    <name type="scientific">Micractinium conductrix</name>
    <dbReference type="NCBI Taxonomy" id="554055"/>
    <lineage>
        <taxon>Eukaryota</taxon>
        <taxon>Viridiplantae</taxon>
        <taxon>Chlorophyta</taxon>
        <taxon>core chlorophytes</taxon>
        <taxon>Trebouxiophyceae</taxon>
        <taxon>Chlorellales</taxon>
        <taxon>Chlorellaceae</taxon>
        <taxon>Chlorella clade</taxon>
        <taxon>Micractinium</taxon>
    </lineage>
</organism>
<name>A0A2P6VNT0_9CHLO</name>
<comment type="caution">
    <text evidence="2">The sequence shown here is derived from an EMBL/GenBank/DDBJ whole genome shotgun (WGS) entry which is preliminary data.</text>
</comment>
<sequence length="775" mass="80680">MELPPAEPGQPVAPRKPTGKVDLFAGLWQPRLVINQALIPLGMHSSQAEAEAAYDAGKMLAGRRWRQWPPSSGQYCVELSACVIKRGRLTLPGWMREAGCPELGGQTSGRITLEQAGAGPQPGVAGCSWECNLRSYADKGGTSVYAHAPAALLRAHRAQPGDLLTLCGLPGRRRAAFAIWPASSPTARQFAAFAAGAAPGSSGRRRSAAAESAEGEGSDAEEEWDSSQRDDASEEDGSVEESEEESGVESEPDSAGEAEGGGQPELAGQICQWLEVPAGSGQFCIRLTERVQAGVKLDLPAWILKAFPAIERSSGGSLELQPMGSDDAFTLRLYSARANDRQRPRKRTFLSSQLVSAHKLKVDDVLVLHRSATMRIAFEVWLAGSAEALQLEQHGNVPAAAAAQAAPCCPTVQRPPAAVVAPGAAPLPRGTGSGGGGATPAGAHVQAGAAAAPAPQKGVSYVSRWLESPAGSGQYCIRLTEAAAEGAILNLPAWLVARFPAVQLSDAGRLQLAPAGGCGSCALDWKTYFSDREGRRRCQKAVYLHSDLRTALQLKAGDVLVLHGSASACVACEVWRAGSAEARRFERSGHLPPAAHPATRSNGGSGSELVGSKREGAPHAAPPADGKRRVAAAEEAAEDEAEDEEEGGAKEMEGEAAGGGGGTADAAAAVWEASMLGTPLPPVSPLAADEGTLWMALAVVLGRAEEQGGLPDEVTAGYRPAFLALPAAWRGVHLSLLQSFAVEGQWEEAAAWMRLAAGQQAQHAQQQSLPSTPAQ</sequence>
<feature type="compositionally biased region" description="Acidic residues" evidence="1">
    <location>
        <begin position="232"/>
        <end position="256"/>
    </location>
</feature>
<feature type="region of interest" description="Disordered" evidence="1">
    <location>
        <begin position="587"/>
        <end position="664"/>
    </location>
</feature>